<dbReference type="AntiFam" id="ANF00165">
    <property type="entry name" value="Shadow ORF (opposite Transposase_Mut domain)"/>
</dbReference>
<proteinExistence type="predicted"/>
<evidence type="ECO:0000313" key="2">
    <source>
        <dbReference type="Proteomes" id="UP000031526"/>
    </source>
</evidence>
<reference evidence="2" key="1">
    <citation type="submission" date="2014-09" db="EMBL/GenBank/DDBJ databases">
        <title>Sequence of the Streptomyces nodosus genome.</title>
        <authorList>
            <person name="Sweeney P."/>
            <person name="Stephens N."/>
            <person name="Murphy C."/>
            <person name="Caffrey P."/>
        </authorList>
    </citation>
    <scope>NUCLEOTIDE SEQUENCE [LARGE SCALE GENOMIC DNA]</scope>
    <source>
        <strain evidence="2">ATCC 14899</strain>
    </source>
</reference>
<keyword evidence="2" id="KW-1185">Reference proteome</keyword>
<dbReference type="AlphaFoldDB" id="A0A0B5DTZ6"/>
<sequence length="95" mass="9952">MKRTPADYAEALPLGEVAAGKGDPLVVHLDEHGDGEAFEGVGDGEVPNDVGPALDLAVDPLQGVGRLDLLPVPIREVRERGLVLLGFQEYGPDLG</sequence>
<name>A0A0B5DTZ6_9ACTN</name>
<dbReference type="EMBL" id="CP009313">
    <property type="protein sequence ID" value="AJE43612.1"/>
    <property type="molecule type" value="Genomic_DNA"/>
</dbReference>
<gene>
    <name evidence="1" type="ORF">SNOD_29020</name>
</gene>
<dbReference type="Proteomes" id="UP000031526">
    <property type="component" value="Chromosome"/>
</dbReference>
<protein>
    <submittedName>
        <fullName evidence="1">Uncharacterized protein</fullName>
    </submittedName>
</protein>
<accession>A0A0B5DTZ6</accession>
<organism evidence="1 2">
    <name type="scientific">Streptomyces nodosus</name>
    <dbReference type="NCBI Taxonomy" id="40318"/>
    <lineage>
        <taxon>Bacteria</taxon>
        <taxon>Bacillati</taxon>
        <taxon>Actinomycetota</taxon>
        <taxon>Actinomycetes</taxon>
        <taxon>Kitasatosporales</taxon>
        <taxon>Streptomycetaceae</taxon>
        <taxon>Streptomyces</taxon>
    </lineage>
</organism>
<evidence type="ECO:0000313" key="1">
    <source>
        <dbReference type="EMBL" id="AJE43612.1"/>
    </source>
</evidence>
<reference evidence="1 2" key="2">
    <citation type="journal article" date="2016" name="Appl. Microbiol. Biotechnol.">
        <title>Exploiting the genome sequence of Streptomyces nodosus for enhanced antibiotic production.</title>
        <authorList>
            <person name="Sweeney P."/>
            <person name="Murphy C.D."/>
            <person name="Caffrey P."/>
        </authorList>
    </citation>
    <scope>NUCLEOTIDE SEQUENCE [LARGE SCALE GENOMIC DNA]</scope>
    <source>
        <strain evidence="1 2">ATCC 14899</strain>
    </source>
</reference>
<dbReference type="HOGENOM" id="CLU_2371586_0_0_11"/>